<comment type="function">
    <text evidence="2">In eubacteria ppGpp (guanosine 3'-diphosphate 5'-diphosphate) is a mediator of the stringent response that coordinates a variety of cellular activities in response to changes in nutritional abundance.</text>
</comment>
<dbReference type="InterPro" id="IPR003607">
    <property type="entry name" value="HD/PDEase_dom"/>
</dbReference>
<dbReference type="EMBL" id="PFSI01000055">
    <property type="protein sequence ID" value="PJC24231.1"/>
    <property type="molecule type" value="Genomic_DNA"/>
</dbReference>
<dbReference type="InterPro" id="IPR004811">
    <property type="entry name" value="RelA/Spo_fam"/>
</dbReference>
<gene>
    <name evidence="5" type="ORF">CO057_03850</name>
</gene>
<dbReference type="Gene3D" id="3.10.20.30">
    <property type="match status" value="1"/>
</dbReference>
<organism evidence="5 6">
    <name type="scientific">Candidatus Uhrbacteria bacterium CG_4_9_14_0_2_um_filter_41_50</name>
    <dbReference type="NCBI Taxonomy" id="1975031"/>
    <lineage>
        <taxon>Bacteria</taxon>
        <taxon>Candidatus Uhriibacteriota</taxon>
    </lineage>
</organism>
<dbReference type="GO" id="GO:0015969">
    <property type="term" value="P:guanosine tetraphosphate metabolic process"/>
    <property type="evidence" value="ECO:0007669"/>
    <property type="project" value="InterPro"/>
</dbReference>
<dbReference type="CDD" id="cd01668">
    <property type="entry name" value="TGS_RSH"/>
    <property type="match status" value="1"/>
</dbReference>
<protein>
    <recommendedName>
        <fullName evidence="7">TGS domain-containing protein</fullName>
    </recommendedName>
</protein>
<dbReference type="PANTHER" id="PTHR21262:SF31">
    <property type="entry name" value="GTP PYROPHOSPHOKINASE"/>
    <property type="match status" value="1"/>
</dbReference>
<sequence length="496" mass="57294">MISDLRNNFSALESKLTPDQYSEKDREIAKKAFYLAKRAHEGQVRKTGESYFIHPLATAIKLADLKLPVEIIVAGILHDVPEDTAVTIEEIKAEFGDDVATMVNGVTKLGHVQYRGIDRYVENLRKMFLAMAQDVRVIFIKFADRMHNMETLYVIPEHKRLRIAKEVMEIYAPIANRLGMGEYRGLFEDYAFRYLEPREYNWTKHLLEQRVKKAGPAMDRAMKEVEDEMRKNDIKAVNIHGRIKFCYSLYKKLKKYDKDINKVYDIIALRIVVNDVSDCYAVLGTLHGMYTPLAGRIKDYIAQPKPNGYQSLHTTVFDDHGSILEFQIRTLEMHEEAEYGVAAHWRYKENAKAQEKQVNWMNELVKIQKEIGEGDFMTKLDELKLDMFQDHIFVFSPNGDVFDLPEGSTPIDFAYAVHSDIGDRASIAKINHQVVNLGTPLSSGDMCEIIIDKKRKSPNADWLKFVTTQHARSKIKDALRRNKRSFLPSFMDRSKK</sequence>
<dbReference type="NCBIfam" id="TIGR00691">
    <property type="entry name" value="spoT_relA"/>
    <property type="match status" value="1"/>
</dbReference>
<dbReference type="Pfam" id="PF13328">
    <property type="entry name" value="HD_4"/>
    <property type="match status" value="1"/>
</dbReference>
<dbReference type="InterPro" id="IPR033655">
    <property type="entry name" value="TGS_RelA/SpoT"/>
</dbReference>
<comment type="pathway">
    <text evidence="1">Purine metabolism.</text>
</comment>
<dbReference type="FunFam" id="3.10.20.30:FF:000002">
    <property type="entry name" value="GTP pyrophosphokinase (RelA/SpoT)"/>
    <property type="match status" value="1"/>
</dbReference>
<dbReference type="Pfam" id="PF04607">
    <property type="entry name" value="RelA_SpoT"/>
    <property type="match status" value="1"/>
</dbReference>
<dbReference type="CDD" id="cd05399">
    <property type="entry name" value="NT_Rel-Spo_like"/>
    <property type="match status" value="1"/>
</dbReference>
<dbReference type="SUPFAM" id="SSF109604">
    <property type="entry name" value="HD-domain/PDEase-like"/>
    <property type="match status" value="1"/>
</dbReference>
<dbReference type="SMART" id="SM00471">
    <property type="entry name" value="HDc"/>
    <property type="match status" value="1"/>
</dbReference>
<feature type="domain" description="TGS" evidence="4">
    <location>
        <begin position="386"/>
        <end position="451"/>
    </location>
</feature>
<dbReference type="Gene3D" id="3.30.460.10">
    <property type="entry name" value="Beta Polymerase, domain 2"/>
    <property type="match status" value="1"/>
</dbReference>
<evidence type="ECO:0008006" key="7">
    <source>
        <dbReference type="Google" id="ProtNLM"/>
    </source>
</evidence>
<name>A0A2M8ENG1_9BACT</name>
<dbReference type="PROSITE" id="PS51831">
    <property type="entry name" value="HD"/>
    <property type="match status" value="1"/>
</dbReference>
<dbReference type="InterPro" id="IPR012676">
    <property type="entry name" value="TGS-like"/>
</dbReference>
<dbReference type="InterPro" id="IPR007685">
    <property type="entry name" value="RelA_SpoT"/>
</dbReference>
<dbReference type="InterPro" id="IPR012675">
    <property type="entry name" value="Beta-grasp_dom_sf"/>
</dbReference>
<dbReference type="Pfam" id="PF02824">
    <property type="entry name" value="TGS"/>
    <property type="match status" value="1"/>
</dbReference>
<dbReference type="SUPFAM" id="SSF81301">
    <property type="entry name" value="Nucleotidyltransferase"/>
    <property type="match status" value="1"/>
</dbReference>
<evidence type="ECO:0000259" key="4">
    <source>
        <dbReference type="PROSITE" id="PS51880"/>
    </source>
</evidence>
<dbReference type="InterPro" id="IPR004095">
    <property type="entry name" value="TGS"/>
</dbReference>
<dbReference type="SUPFAM" id="SSF81271">
    <property type="entry name" value="TGS-like"/>
    <property type="match status" value="1"/>
</dbReference>
<dbReference type="Gene3D" id="1.10.3210.10">
    <property type="entry name" value="Hypothetical protein af1432"/>
    <property type="match status" value="1"/>
</dbReference>
<evidence type="ECO:0000256" key="1">
    <source>
        <dbReference type="ARBA" id="ARBA00025704"/>
    </source>
</evidence>
<evidence type="ECO:0000313" key="6">
    <source>
        <dbReference type="Proteomes" id="UP000230251"/>
    </source>
</evidence>
<comment type="caution">
    <text evidence="5">The sequence shown here is derived from an EMBL/GenBank/DDBJ whole genome shotgun (WGS) entry which is preliminary data.</text>
</comment>
<dbReference type="GO" id="GO:0005886">
    <property type="term" value="C:plasma membrane"/>
    <property type="evidence" value="ECO:0007669"/>
    <property type="project" value="TreeGrafter"/>
</dbReference>
<evidence type="ECO:0000259" key="3">
    <source>
        <dbReference type="PROSITE" id="PS51831"/>
    </source>
</evidence>
<reference evidence="6" key="1">
    <citation type="submission" date="2017-09" db="EMBL/GenBank/DDBJ databases">
        <title>Depth-based differentiation of microbial function through sediment-hosted aquifers and enrichment of novel symbionts in the deep terrestrial subsurface.</title>
        <authorList>
            <person name="Probst A.J."/>
            <person name="Ladd B."/>
            <person name="Jarett J.K."/>
            <person name="Geller-Mcgrath D.E."/>
            <person name="Sieber C.M.K."/>
            <person name="Emerson J.B."/>
            <person name="Anantharaman K."/>
            <person name="Thomas B.C."/>
            <person name="Malmstrom R."/>
            <person name="Stieglmeier M."/>
            <person name="Klingl A."/>
            <person name="Woyke T."/>
            <person name="Ryan C.M."/>
            <person name="Banfield J.F."/>
        </authorList>
    </citation>
    <scope>NUCLEOTIDE SEQUENCE [LARGE SCALE GENOMIC DNA]</scope>
</reference>
<comment type="similarity">
    <text evidence="2">Belongs to the relA/spoT family.</text>
</comment>
<evidence type="ECO:0000256" key="2">
    <source>
        <dbReference type="RuleBase" id="RU003847"/>
    </source>
</evidence>
<feature type="domain" description="HD" evidence="3">
    <location>
        <begin position="51"/>
        <end position="149"/>
    </location>
</feature>
<accession>A0A2M8ENG1</accession>
<evidence type="ECO:0000313" key="5">
    <source>
        <dbReference type="EMBL" id="PJC24231.1"/>
    </source>
</evidence>
<dbReference type="InterPro" id="IPR006674">
    <property type="entry name" value="HD_domain"/>
</dbReference>
<dbReference type="FunFam" id="1.10.3210.10:FF:000001">
    <property type="entry name" value="GTP pyrophosphokinase RelA"/>
    <property type="match status" value="1"/>
</dbReference>
<dbReference type="Proteomes" id="UP000230251">
    <property type="component" value="Unassembled WGS sequence"/>
</dbReference>
<dbReference type="InterPro" id="IPR043519">
    <property type="entry name" value="NT_sf"/>
</dbReference>
<dbReference type="SMART" id="SM00954">
    <property type="entry name" value="RelA_SpoT"/>
    <property type="match status" value="1"/>
</dbReference>
<dbReference type="PROSITE" id="PS51880">
    <property type="entry name" value="TGS"/>
    <property type="match status" value="1"/>
</dbReference>
<dbReference type="AlphaFoldDB" id="A0A2M8ENG1"/>
<proteinExistence type="inferred from homology"/>
<dbReference type="PANTHER" id="PTHR21262">
    <property type="entry name" value="GUANOSINE-3',5'-BIS DIPHOSPHATE 3'-PYROPHOSPHOHYDROLASE"/>
    <property type="match status" value="1"/>
</dbReference>